<protein>
    <recommendedName>
        <fullName evidence="3">VPS10 domain-containing protein</fullName>
    </recommendedName>
</protein>
<accession>A0A177B556</accession>
<reference evidence="1 2" key="1">
    <citation type="submission" date="2016-04" db="EMBL/GenBank/DDBJ databases">
        <title>The genome of Intoshia linei affirms orthonectids as highly simplified spiralians.</title>
        <authorList>
            <person name="Mikhailov K.V."/>
            <person name="Slusarev G.S."/>
            <person name="Nikitin M.A."/>
            <person name="Logacheva M.D."/>
            <person name="Penin A."/>
            <person name="Aleoshin V."/>
            <person name="Panchin Y.V."/>
        </authorList>
    </citation>
    <scope>NUCLEOTIDE SEQUENCE [LARGE SCALE GENOMIC DNA]</scope>
    <source>
        <strain evidence="1">Intl2013</strain>
        <tissue evidence="1">Whole animal</tissue>
    </source>
</reference>
<feature type="non-terminal residue" evidence="1">
    <location>
        <position position="512"/>
    </location>
</feature>
<evidence type="ECO:0000313" key="1">
    <source>
        <dbReference type="EMBL" id="OAF68783.1"/>
    </source>
</evidence>
<evidence type="ECO:0000313" key="2">
    <source>
        <dbReference type="Proteomes" id="UP000078046"/>
    </source>
</evidence>
<dbReference type="EMBL" id="LWCA01000387">
    <property type="protein sequence ID" value="OAF68783.1"/>
    <property type="molecule type" value="Genomic_DNA"/>
</dbReference>
<gene>
    <name evidence="1" type="ORF">A3Q56_03469</name>
</gene>
<organism evidence="1 2">
    <name type="scientific">Intoshia linei</name>
    <dbReference type="NCBI Taxonomy" id="1819745"/>
    <lineage>
        <taxon>Eukaryota</taxon>
        <taxon>Metazoa</taxon>
        <taxon>Spiralia</taxon>
        <taxon>Lophotrochozoa</taxon>
        <taxon>Mesozoa</taxon>
        <taxon>Orthonectida</taxon>
        <taxon>Rhopaluridae</taxon>
        <taxon>Intoshia</taxon>
    </lineage>
</organism>
<proteinExistence type="predicted"/>
<comment type="caution">
    <text evidence="1">The sequence shown here is derived from an EMBL/GenBank/DDBJ whole genome shotgun (WGS) entry which is preliminary data.</text>
</comment>
<evidence type="ECO:0008006" key="3">
    <source>
        <dbReference type="Google" id="ProtNLM"/>
    </source>
</evidence>
<dbReference type="Proteomes" id="UP000078046">
    <property type="component" value="Unassembled WGS sequence"/>
</dbReference>
<keyword evidence="2" id="KW-1185">Reference proteome</keyword>
<sequence>MKFEITYILLICYAYCEINIEKTIKSAGYTKTATIYKVVNIFALKIGENIDIVKFEKSVLVVKSQYPQNGSKPILYKKDEYLIFSSSTEEKYVLVVKYANGFVDYFETKYENILETVNHNKIIKKGEKFQKIKNFRGVNDKLLHSKAFNFENIISYFFLNIKWKVKNQREIYISDTSYTKFKNIKFPINIQAKCKIYTIIHPFISIVIISFGCINYISYDNGDIFQPFEIHDKLICLKSFTNYNEQNLIYEFSIVRESIPFNENSIVYVNFGTDKWVKPFDEPTLKTIVINNENMWINSFVNSTRFTLFTIFNYNNMWLSFDGGHSWHIVKIFKKLPIEKGFLFYNLDNKLHLTLIFPNLTYYMAKTNAVIKDCKESLKDYKTVGNGLIVYQSNYTVNKSPLCLQNYKVLKARRNFLVQCRFTDFVCAHNYQRNKKNKMCESDTHINEMHLFCFENNTILIDTRGYEHIYNDDYYYLYCFNINTKIEATQNDISCDKMKNIFKKLFNPSSNK</sequence>
<name>A0A177B556_9BILA</name>
<dbReference type="AlphaFoldDB" id="A0A177B556"/>